<dbReference type="InterPro" id="IPR008912">
    <property type="entry name" value="Uncharacterised_CoxE"/>
</dbReference>
<dbReference type="EMBL" id="JBEGDP010000032">
    <property type="protein sequence ID" value="MEQ7849245.1"/>
    <property type="molecule type" value="Genomic_DNA"/>
</dbReference>
<evidence type="ECO:0000259" key="1">
    <source>
        <dbReference type="SMART" id="SM00327"/>
    </source>
</evidence>
<dbReference type="InterPro" id="IPR002035">
    <property type="entry name" value="VWF_A"/>
</dbReference>
<reference evidence="2 3" key="1">
    <citation type="submission" date="2024-02" db="EMBL/GenBank/DDBJ databases">
        <title>Full genome sequence of Nocardioides kribbensis.</title>
        <authorList>
            <person name="Poletto B.L."/>
            <person name="Silva G."/>
            <person name="Galante D."/>
            <person name="Campos K.R."/>
            <person name="Santos M.B.N."/>
            <person name="Sacchi C.T."/>
        </authorList>
    </citation>
    <scope>NUCLEOTIDE SEQUENCE [LARGE SCALE GENOMIC DNA]</scope>
    <source>
        <strain evidence="2 3">O4R</strain>
    </source>
</reference>
<dbReference type="RefSeq" id="WP_349805536.1">
    <property type="nucleotide sequence ID" value="NZ_JBEGDP010000032.1"/>
</dbReference>
<dbReference type="CDD" id="cd00198">
    <property type="entry name" value="vWFA"/>
    <property type="match status" value="1"/>
</dbReference>
<keyword evidence="3" id="KW-1185">Reference proteome</keyword>
<feature type="domain" description="VWFA" evidence="1">
    <location>
        <begin position="106"/>
        <end position="269"/>
    </location>
</feature>
<dbReference type="Gene3D" id="3.40.50.410">
    <property type="entry name" value="von Willebrand factor, type A domain"/>
    <property type="match status" value="1"/>
</dbReference>
<name>A0ABV1P3A7_9ACTN</name>
<dbReference type="Pfam" id="PF05762">
    <property type="entry name" value="VWA_CoxE"/>
    <property type="match status" value="1"/>
</dbReference>
<proteinExistence type="predicted"/>
<dbReference type="SMART" id="SM00327">
    <property type="entry name" value="VWA"/>
    <property type="match status" value="1"/>
</dbReference>
<comment type="caution">
    <text evidence="2">The sequence shown here is derived from an EMBL/GenBank/DDBJ whole genome shotgun (WGS) entry which is preliminary data.</text>
</comment>
<dbReference type="InterPro" id="IPR036465">
    <property type="entry name" value="vWFA_dom_sf"/>
</dbReference>
<gene>
    <name evidence="2" type="ORF">V6R90_18365</name>
</gene>
<dbReference type="Proteomes" id="UP001482520">
    <property type="component" value="Unassembled WGS sequence"/>
</dbReference>
<protein>
    <submittedName>
        <fullName evidence="2">VWA domain-containing protein</fullName>
    </submittedName>
</protein>
<organism evidence="2 3">
    <name type="scientific">Nocardioides kribbensis</name>
    <dbReference type="NCBI Taxonomy" id="305517"/>
    <lineage>
        <taxon>Bacteria</taxon>
        <taxon>Bacillati</taxon>
        <taxon>Actinomycetota</taxon>
        <taxon>Actinomycetes</taxon>
        <taxon>Propionibacteriales</taxon>
        <taxon>Nocardioidaceae</taxon>
        <taxon>Nocardioides</taxon>
    </lineage>
</organism>
<evidence type="ECO:0000313" key="2">
    <source>
        <dbReference type="EMBL" id="MEQ7849245.1"/>
    </source>
</evidence>
<accession>A0ABV1P3A7</accession>
<dbReference type="SUPFAM" id="SSF53300">
    <property type="entry name" value="vWA-like"/>
    <property type="match status" value="1"/>
</dbReference>
<sequence length="270" mass="28772">MLDQDALDAALREDPDLTLTLLVDMSRATDEVLRAQVRRLAPRLVLDQTRRGLPRSAGVARRRTRPAVAGGDLDLDRSMEAVVGARAEGRMPRLDELVSSDWARPDLALCLVVDRSGSMNGARLTAAAVTTAACASMAPREHTVLTFASGVDVLAPLTARRPATETIATVLALRGHGTTALPAALDAARLQLSRATARRRVTLLLSDCRTTDDDAVPAASRLDELVVLAPADDDEEARRLALRAGGRCASVAGVLDVPRALNRLLADDRP</sequence>
<evidence type="ECO:0000313" key="3">
    <source>
        <dbReference type="Proteomes" id="UP001482520"/>
    </source>
</evidence>